<name>A0A1E3NXR2_WICAA</name>
<proteinExistence type="predicted"/>
<feature type="transmembrane region" description="Helical" evidence="1">
    <location>
        <begin position="211"/>
        <end position="228"/>
    </location>
</feature>
<accession>A0A1E3NXR2</accession>
<sequence length="261" mass="29399">MKLSSFIFQTLTVHFISKIEAAPIPTLPSTITSRGNDNITSTGLLASSNDSVLSNSNIIEKHMGLSNINFNLNLPESIKSKVVIESTNTDHTQKIKNISILYKRSFPNPSNLSNFTIEERSNTKSCSIKFFSDPLVIFFLVSIYSYAAFMFGWLLTPFVSKFSDDLIALWYELDLSRNYSFREKFKITILHKGFYKFLGAATLAYTPGIHVFLILGAYYGVCFIIKLVQGKAIKKAREEANPPDIALDSFRRLPDGSFVRC</sequence>
<dbReference type="GeneID" id="30202374"/>
<gene>
    <name evidence="2" type="ORF">WICANDRAFT_80809</name>
</gene>
<dbReference type="Proteomes" id="UP000094112">
    <property type="component" value="Unassembled WGS sequence"/>
</dbReference>
<feature type="transmembrane region" description="Helical" evidence="1">
    <location>
        <begin position="135"/>
        <end position="155"/>
    </location>
</feature>
<keyword evidence="1" id="KW-0472">Membrane</keyword>
<evidence type="ECO:0000313" key="3">
    <source>
        <dbReference type="Proteomes" id="UP000094112"/>
    </source>
</evidence>
<protein>
    <submittedName>
        <fullName evidence="2">Uncharacterized protein</fullName>
    </submittedName>
</protein>
<keyword evidence="1" id="KW-0812">Transmembrane</keyword>
<evidence type="ECO:0000313" key="2">
    <source>
        <dbReference type="EMBL" id="ODQ57472.1"/>
    </source>
</evidence>
<organism evidence="2 3">
    <name type="scientific">Wickerhamomyces anomalus (strain ATCC 58044 / CBS 1984 / NCYC 433 / NRRL Y-366-8)</name>
    <name type="common">Yeast</name>
    <name type="synonym">Hansenula anomala</name>
    <dbReference type="NCBI Taxonomy" id="683960"/>
    <lineage>
        <taxon>Eukaryota</taxon>
        <taxon>Fungi</taxon>
        <taxon>Dikarya</taxon>
        <taxon>Ascomycota</taxon>
        <taxon>Saccharomycotina</taxon>
        <taxon>Saccharomycetes</taxon>
        <taxon>Phaffomycetales</taxon>
        <taxon>Wickerhamomycetaceae</taxon>
        <taxon>Wickerhamomyces</taxon>
    </lineage>
</organism>
<dbReference type="AlphaFoldDB" id="A0A1E3NXR2"/>
<reference evidence="2 3" key="1">
    <citation type="journal article" date="2016" name="Proc. Natl. Acad. Sci. U.S.A.">
        <title>Comparative genomics of biotechnologically important yeasts.</title>
        <authorList>
            <person name="Riley R."/>
            <person name="Haridas S."/>
            <person name="Wolfe K.H."/>
            <person name="Lopes M.R."/>
            <person name="Hittinger C.T."/>
            <person name="Goeker M."/>
            <person name="Salamov A.A."/>
            <person name="Wisecaver J.H."/>
            <person name="Long T.M."/>
            <person name="Calvey C.H."/>
            <person name="Aerts A.L."/>
            <person name="Barry K.W."/>
            <person name="Choi C."/>
            <person name="Clum A."/>
            <person name="Coughlan A.Y."/>
            <person name="Deshpande S."/>
            <person name="Douglass A.P."/>
            <person name="Hanson S.J."/>
            <person name="Klenk H.-P."/>
            <person name="LaButti K.M."/>
            <person name="Lapidus A."/>
            <person name="Lindquist E.A."/>
            <person name="Lipzen A.M."/>
            <person name="Meier-Kolthoff J.P."/>
            <person name="Ohm R.A."/>
            <person name="Otillar R.P."/>
            <person name="Pangilinan J.L."/>
            <person name="Peng Y."/>
            <person name="Rokas A."/>
            <person name="Rosa C.A."/>
            <person name="Scheuner C."/>
            <person name="Sibirny A.A."/>
            <person name="Slot J.C."/>
            <person name="Stielow J.B."/>
            <person name="Sun H."/>
            <person name="Kurtzman C.P."/>
            <person name="Blackwell M."/>
            <person name="Grigoriev I.V."/>
            <person name="Jeffries T.W."/>
        </authorList>
    </citation>
    <scope>NUCLEOTIDE SEQUENCE [LARGE SCALE GENOMIC DNA]</scope>
    <source>
        <strain evidence="3">ATCC 58044 / CBS 1984 / NCYC 433 / NRRL Y-366-8</strain>
    </source>
</reference>
<evidence type="ECO:0000256" key="1">
    <source>
        <dbReference type="SAM" id="Phobius"/>
    </source>
</evidence>
<dbReference type="RefSeq" id="XP_019036679.1">
    <property type="nucleotide sequence ID" value="XM_019185128.1"/>
</dbReference>
<keyword evidence="1" id="KW-1133">Transmembrane helix</keyword>
<dbReference type="EMBL" id="KV454213">
    <property type="protein sequence ID" value="ODQ57472.1"/>
    <property type="molecule type" value="Genomic_DNA"/>
</dbReference>
<keyword evidence="3" id="KW-1185">Reference proteome</keyword>